<comment type="catalytic activity">
    <reaction evidence="1">
        <text>a CDP-1,2-diacyl-sn-glycerol + L-serine = a 1,2-diacyl-sn-glycero-3-phospho-L-serine + CMP + H(+)</text>
        <dbReference type="Rhea" id="RHEA:16913"/>
        <dbReference type="ChEBI" id="CHEBI:15378"/>
        <dbReference type="ChEBI" id="CHEBI:33384"/>
        <dbReference type="ChEBI" id="CHEBI:57262"/>
        <dbReference type="ChEBI" id="CHEBI:58332"/>
        <dbReference type="ChEBI" id="CHEBI:60377"/>
        <dbReference type="EC" id="2.7.8.8"/>
    </reaction>
</comment>
<keyword evidence="11" id="KW-0443">Lipid metabolism</keyword>
<dbReference type="EC" id="2.7.8.8" evidence="5"/>
<evidence type="ECO:0000256" key="4">
    <source>
        <dbReference type="ARBA" id="ARBA00010441"/>
    </source>
</evidence>
<feature type="transmembrane region" description="Helical" evidence="17">
    <location>
        <begin position="136"/>
        <end position="153"/>
    </location>
</feature>
<keyword evidence="13" id="KW-0594">Phospholipid biosynthesis</keyword>
<organism evidence="18 19">
    <name type="scientific">Archaeoglobus profundus (strain DSM 5631 / JCM 9629 / NBRC 100127 / Av18)</name>
    <dbReference type="NCBI Taxonomy" id="572546"/>
    <lineage>
        <taxon>Archaea</taxon>
        <taxon>Methanobacteriati</taxon>
        <taxon>Methanobacteriota</taxon>
        <taxon>Archaeoglobi</taxon>
        <taxon>Archaeoglobales</taxon>
        <taxon>Archaeoglobaceae</taxon>
        <taxon>Archaeoglobus</taxon>
    </lineage>
</organism>
<dbReference type="Pfam" id="PF01066">
    <property type="entry name" value="CDP-OH_P_transf"/>
    <property type="match status" value="1"/>
</dbReference>
<dbReference type="GO" id="GO:0016020">
    <property type="term" value="C:membrane"/>
    <property type="evidence" value="ECO:0007669"/>
    <property type="project" value="UniProtKB-SubCell"/>
</dbReference>
<dbReference type="InterPro" id="IPR048254">
    <property type="entry name" value="CDP_ALCOHOL_P_TRANSF_CS"/>
</dbReference>
<evidence type="ECO:0000256" key="13">
    <source>
        <dbReference type="ARBA" id="ARBA00023209"/>
    </source>
</evidence>
<keyword evidence="14" id="KW-1208">Phospholipid metabolism</keyword>
<name>D2RI07_ARCPA</name>
<gene>
    <name evidence="18" type="ordered locus">Arcpr_0869</name>
</gene>
<dbReference type="STRING" id="572546.Arcpr_0869"/>
<evidence type="ECO:0000256" key="8">
    <source>
        <dbReference type="ARBA" id="ARBA00022679"/>
    </source>
</evidence>
<dbReference type="eggNOG" id="arCOG00671">
    <property type="taxonomic scope" value="Archaea"/>
</dbReference>
<dbReference type="InterPro" id="IPR004533">
    <property type="entry name" value="CDP-diaglyc--ser_O-PTrfase"/>
</dbReference>
<evidence type="ECO:0000256" key="16">
    <source>
        <dbReference type="RuleBase" id="RU003750"/>
    </source>
</evidence>
<evidence type="ECO:0000256" key="5">
    <source>
        <dbReference type="ARBA" id="ARBA00013174"/>
    </source>
</evidence>
<dbReference type="HOGENOM" id="CLU_049944_3_1_2"/>
<dbReference type="EMBL" id="CP001857">
    <property type="protein sequence ID" value="ADB57932.1"/>
    <property type="molecule type" value="Genomic_DNA"/>
</dbReference>
<proteinExistence type="inferred from homology"/>
<evidence type="ECO:0000256" key="7">
    <source>
        <dbReference type="ARBA" id="ARBA00022516"/>
    </source>
</evidence>
<dbReference type="KEGG" id="apo:Arcpr_0869"/>
<feature type="transmembrane region" description="Helical" evidence="17">
    <location>
        <begin position="160"/>
        <end position="190"/>
    </location>
</feature>
<protein>
    <recommendedName>
        <fullName evidence="6">CDP-diacylglycerol--serine O-phosphatidyltransferase</fullName>
        <ecNumber evidence="5">2.7.8.8</ecNumber>
    </recommendedName>
    <alternativeName>
        <fullName evidence="15">Phosphatidylserine synthase</fullName>
    </alternativeName>
</protein>
<dbReference type="GO" id="GO:0008654">
    <property type="term" value="P:phospholipid biosynthetic process"/>
    <property type="evidence" value="ECO:0007669"/>
    <property type="project" value="UniProtKB-KW"/>
</dbReference>
<keyword evidence="10 17" id="KW-1133">Transmembrane helix</keyword>
<feature type="transmembrane region" description="Helical" evidence="17">
    <location>
        <begin position="112"/>
        <end position="130"/>
    </location>
</feature>
<dbReference type="PaxDb" id="572546-Arcpr_0869"/>
<accession>D2RI07</accession>
<evidence type="ECO:0000256" key="6">
    <source>
        <dbReference type="ARBA" id="ARBA00017171"/>
    </source>
</evidence>
<dbReference type="GO" id="GO:0003882">
    <property type="term" value="F:CDP-diacylglycerol-serine O-phosphatidyltransferase activity"/>
    <property type="evidence" value="ECO:0007669"/>
    <property type="project" value="UniProtKB-EC"/>
</dbReference>
<keyword evidence="12 17" id="KW-0472">Membrane</keyword>
<feature type="transmembrane region" description="Helical" evidence="17">
    <location>
        <begin position="12"/>
        <end position="35"/>
    </location>
</feature>
<keyword evidence="9 17" id="KW-0812">Transmembrane</keyword>
<comment type="similarity">
    <text evidence="4 16">Belongs to the CDP-alcohol phosphatidyltransferase class-I family.</text>
</comment>
<evidence type="ECO:0000256" key="14">
    <source>
        <dbReference type="ARBA" id="ARBA00023264"/>
    </source>
</evidence>
<keyword evidence="8 16" id="KW-0808">Transferase</keyword>
<evidence type="ECO:0000256" key="10">
    <source>
        <dbReference type="ARBA" id="ARBA00022989"/>
    </source>
</evidence>
<evidence type="ECO:0000256" key="1">
    <source>
        <dbReference type="ARBA" id="ARBA00000287"/>
    </source>
</evidence>
<comment type="subcellular location">
    <subcellularLocation>
        <location evidence="3">Endomembrane system</location>
    </subcellularLocation>
    <subcellularLocation>
        <location evidence="2">Membrane</location>
        <topology evidence="2">Multi-pass membrane protein</topology>
    </subcellularLocation>
</comment>
<evidence type="ECO:0000256" key="11">
    <source>
        <dbReference type="ARBA" id="ARBA00023098"/>
    </source>
</evidence>
<dbReference type="AlphaFoldDB" id="D2RI07"/>
<evidence type="ECO:0000256" key="15">
    <source>
        <dbReference type="ARBA" id="ARBA00032361"/>
    </source>
</evidence>
<keyword evidence="7" id="KW-0444">Lipid biosynthesis</keyword>
<dbReference type="PROSITE" id="PS00379">
    <property type="entry name" value="CDP_ALCOHOL_P_TRANSF"/>
    <property type="match status" value="1"/>
</dbReference>
<reference evidence="18 19" key="1">
    <citation type="journal article" date="2010" name="Stand. Genomic Sci.">
        <title>Complete genome sequence of Archaeoglobus profundus type strain (AV18).</title>
        <authorList>
            <person name="von Jan M."/>
            <person name="Lapidus A."/>
            <person name="Del Rio T.G."/>
            <person name="Copeland A."/>
            <person name="Tice H."/>
            <person name="Cheng J.F."/>
            <person name="Lucas S."/>
            <person name="Chen F."/>
            <person name="Nolan M."/>
            <person name="Goodwin L."/>
            <person name="Han C."/>
            <person name="Pitluck S."/>
            <person name="Liolios K."/>
            <person name="Ivanova N."/>
            <person name="Mavromatis K."/>
            <person name="Ovchinnikova G."/>
            <person name="Chertkov O."/>
            <person name="Pati A."/>
            <person name="Chen A."/>
            <person name="Palaniappan K."/>
            <person name="Land M."/>
            <person name="Hauser L."/>
            <person name="Chang Y.J."/>
            <person name="Jeffries C.D."/>
            <person name="Saunders E."/>
            <person name="Brettin T."/>
            <person name="Detter J.C."/>
            <person name="Chain P."/>
            <person name="Eichinger K."/>
            <person name="Huber H."/>
            <person name="Spring S."/>
            <person name="Rohde M."/>
            <person name="Goker M."/>
            <person name="Wirth R."/>
            <person name="Woyke T."/>
            <person name="Bristow J."/>
            <person name="Eisen J.A."/>
            <person name="Markowitz V."/>
            <person name="Hugenholtz P."/>
            <person name="Kyrpides N.C."/>
            <person name="Klenk H.P."/>
        </authorList>
    </citation>
    <scope>NUCLEOTIDE SEQUENCE [LARGE SCALE GENOMIC DNA]</scope>
    <source>
        <strain evidence="19">DSM 5631 / JCM 9629 / NBRC 100127 / Av18</strain>
    </source>
</reference>
<keyword evidence="19" id="KW-1185">Reference proteome</keyword>
<dbReference type="InterPro" id="IPR000462">
    <property type="entry name" value="CDP-OH_P_trans"/>
</dbReference>
<evidence type="ECO:0000256" key="12">
    <source>
        <dbReference type="ARBA" id="ARBA00023136"/>
    </source>
</evidence>
<dbReference type="NCBIfam" id="TIGR00473">
    <property type="entry name" value="pssA"/>
    <property type="match status" value="1"/>
</dbReference>
<dbReference type="InterPro" id="IPR043130">
    <property type="entry name" value="CDP-OH_PTrfase_TM_dom"/>
</dbReference>
<evidence type="ECO:0000313" key="19">
    <source>
        <dbReference type="Proteomes" id="UP000001901"/>
    </source>
</evidence>
<dbReference type="Proteomes" id="UP000001901">
    <property type="component" value="Chromosome"/>
</dbReference>
<dbReference type="Gene3D" id="1.20.120.1760">
    <property type="match status" value="1"/>
</dbReference>
<sequence>MQSRLRFADVFSLLNATFGFLGICVASNGNLILAAKFIMISVLMDGIDGFVARKKGGSDLGRELDSLADLVSFGVLPSLILFKMNLLYVSIPYLLANIYRLARFNVLRYEDFLGLPTTASALFFACLIIADFPHIYAVALILSILMVSGVRYVKVRNKVVLAIVGVIILLSLFLDTLIYINLILTLAYIISPIFKVRL</sequence>
<evidence type="ECO:0000256" key="2">
    <source>
        <dbReference type="ARBA" id="ARBA00004141"/>
    </source>
</evidence>
<evidence type="ECO:0000256" key="9">
    <source>
        <dbReference type="ARBA" id="ARBA00022692"/>
    </source>
</evidence>
<feature type="transmembrane region" description="Helical" evidence="17">
    <location>
        <begin position="70"/>
        <end position="91"/>
    </location>
</feature>
<evidence type="ECO:0000256" key="17">
    <source>
        <dbReference type="SAM" id="Phobius"/>
    </source>
</evidence>
<dbReference type="GO" id="GO:0012505">
    <property type="term" value="C:endomembrane system"/>
    <property type="evidence" value="ECO:0007669"/>
    <property type="project" value="UniProtKB-SubCell"/>
</dbReference>
<evidence type="ECO:0000256" key="3">
    <source>
        <dbReference type="ARBA" id="ARBA00004308"/>
    </source>
</evidence>
<evidence type="ECO:0000313" key="18">
    <source>
        <dbReference type="EMBL" id="ADB57932.1"/>
    </source>
</evidence>